<dbReference type="EMBL" id="JACEFO010002484">
    <property type="protein sequence ID" value="KAF8658047.1"/>
    <property type="molecule type" value="Genomic_DNA"/>
</dbReference>
<dbReference type="OrthoDB" id="777063at2759"/>
<dbReference type="PANTHER" id="PTHR36766">
    <property type="entry name" value="PLANT BROAD-SPECTRUM MILDEW RESISTANCE PROTEIN RPW8"/>
    <property type="match status" value="1"/>
</dbReference>
<dbReference type="Gene3D" id="3.80.10.10">
    <property type="entry name" value="Ribonuclease Inhibitor"/>
    <property type="match status" value="2"/>
</dbReference>
<dbReference type="Pfam" id="PF23247">
    <property type="entry name" value="LRR_RPS2"/>
    <property type="match status" value="1"/>
</dbReference>
<keyword evidence="3" id="KW-1185">Reference proteome</keyword>
<protein>
    <recommendedName>
        <fullName evidence="1">Disease resistance protein At4g27190-like leucine-rich repeats domain-containing protein</fullName>
    </recommendedName>
</protein>
<feature type="domain" description="Disease resistance protein At4g27190-like leucine-rich repeats" evidence="1">
    <location>
        <begin position="3"/>
        <end position="90"/>
    </location>
</feature>
<evidence type="ECO:0000259" key="1">
    <source>
        <dbReference type="Pfam" id="PF23247"/>
    </source>
</evidence>
<proteinExistence type="predicted"/>
<dbReference type="Proteomes" id="UP000636709">
    <property type="component" value="Unassembled WGS sequence"/>
</dbReference>
<accession>A0A835AE23</accession>
<reference evidence="2" key="1">
    <citation type="submission" date="2020-07" db="EMBL/GenBank/DDBJ databases">
        <title>Genome sequence and genetic diversity analysis of an under-domesticated orphan crop, white fonio (Digitaria exilis).</title>
        <authorList>
            <person name="Bennetzen J.L."/>
            <person name="Chen S."/>
            <person name="Ma X."/>
            <person name="Wang X."/>
            <person name="Yssel A.E.J."/>
            <person name="Chaluvadi S.R."/>
            <person name="Johnson M."/>
            <person name="Gangashetty P."/>
            <person name="Hamidou F."/>
            <person name="Sanogo M.D."/>
            <person name="Zwaenepoel A."/>
            <person name="Wallace J."/>
            <person name="Van De Peer Y."/>
            <person name="Van Deynze A."/>
        </authorList>
    </citation>
    <scope>NUCLEOTIDE SEQUENCE</scope>
    <source>
        <tissue evidence="2">Leaves</tissue>
    </source>
</reference>
<dbReference type="SUPFAM" id="SSF52058">
    <property type="entry name" value="L domain-like"/>
    <property type="match status" value="1"/>
</dbReference>
<dbReference type="InterPro" id="IPR057135">
    <property type="entry name" value="At4g27190-like_LRR"/>
</dbReference>
<name>A0A835AE23_9POAL</name>
<comment type="caution">
    <text evidence="2">The sequence shown here is derived from an EMBL/GenBank/DDBJ whole genome shotgun (WGS) entry which is preliminary data.</text>
</comment>
<sequence>MGHLRELNIRNCPKLRVSGEIEGMIMSPLLKKLTIKQSGDVGHLLMKSLHGLTNLSELELENCPGLRSLPSADVCKTLKSLKFLEIIGCENLSSLGGLSSLRSLISLKISSCSNLIAPHESGTAGDAAADGDIGRAWLPALASYVIGLWRRFWMPHPPRYRGLAGGGWEPSVLVAQEENPVVPDSNFQIDYLEIDLPYVLNIQPLSSLCHTKGLVIRGGTQMESLPEQWLLQNHNELESLKVLSANSLESLPPRMRDLRSLNFLLLSGAGKLRSLPDLPSSLKWLHVMGCCPELEAQIRVKDSPEWNKISHIPKVHIAAARPVQSGPHIFHSTYASL</sequence>
<dbReference type="AlphaFoldDB" id="A0A835AE23"/>
<evidence type="ECO:0000313" key="3">
    <source>
        <dbReference type="Proteomes" id="UP000636709"/>
    </source>
</evidence>
<dbReference type="InterPro" id="IPR032675">
    <property type="entry name" value="LRR_dom_sf"/>
</dbReference>
<dbReference type="PANTHER" id="PTHR36766:SF63">
    <property type="entry name" value="NB-ARC DOMAIN-CONTAINING PROTEIN"/>
    <property type="match status" value="1"/>
</dbReference>
<organism evidence="2 3">
    <name type="scientific">Digitaria exilis</name>
    <dbReference type="NCBI Taxonomy" id="1010633"/>
    <lineage>
        <taxon>Eukaryota</taxon>
        <taxon>Viridiplantae</taxon>
        <taxon>Streptophyta</taxon>
        <taxon>Embryophyta</taxon>
        <taxon>Tracheophyta</taxon>
        <taxon>Spermatophyta</taxon>
        <taxon>Magnoliopsida</taxon>
        <taxon>Liliopsida</taxon>
        <taxon>Poales</taxon>
        <taxon>Poaceae</taxon>
        <taxon>PACMAD clade</taxon>
        <taxon>Panicoideae</taxon>
        <taxon>Panicodae</taxon>
        <taxon>Paniceae</taxon>
        <taxon>Anthephorinae</taxon>
        <taxon>Digitaria</taxon>
    </lineage>
</organism>
<gene>
    <name evidence="2" type="ORF">HU200_059511</name>
</gene>
<evidence type="ECO:0000313" key="2">
    <source>
        <dbReference type="EMBL" id="KAF8658047.1"/>
    </source>
</evidence>